<dbReference type="PANTHER" id="PTHR33360:SF2">
    <property type="entry name" value="TRANSPOSASE FOR INSERTION SEQUENCE ELEMENT IS200"/>
    <property type="match status" value="1"/>
</dbReference>
<reference evidence="3" key="1">
    <citation type="submission" date="2015-05" db="EMBL/GenBank/DDBJ databases">
        <authorList>
            <person name="Urmite Genomes"/>
        </authorList>
    </citation>
    <scope>NUCLEOTIDE SEQUENCE [LARGE SCALE GENOMIC DNA]</scope>
    <source>
        <strain evidence="3">LF1</strain>
    </source>
</reference>
<proteinExistence type="predicted"/>
<evidence type="ECO:0000313" key="3">
    <source>
        <dbReference type="Proteomes" id="UP000199087"/>
    </source>
</evidence>
<dbReference type="EMBL" id="CVRB01000002">
    <property type="protein sequence ID" value="CRK82179.1"/>
    <property type="molecule type" value="Genomic_DNA"/>
</dbReference>
<dbReference type="PANTHER" id="PTHR33360">
    <property type="entry name" value="TRANSPOSASE FOR INSERTION SEQUENCE ELEMENT IS200"/>
    <property type="match status" value="1"/>
</dbReference>
<dbReference type="NCBIfam" id="NF033573">
    <property type="entry name" value="transpos_IS200"/>
    <property type="match status" value="1"/>
</dbReference>
<dbReference type="STRING" id="1499688.BN000_02100"/>
<evidence type="ECO:0000259" key="1">
    <source>
        <dbReference type="SMART" id="SM01321"/>
    </source>
</evidence>
<dbReference type="GO" id="GO:0003677">
    <property type="term" value="F:DNA binding"/>
    <property type="evidence" value="ECO:0007669"/>
    <property type="project" value="InterPro"/>
</dbReference>
<accession>A0A0U1NVY6</accession>
<dbReference type="SMART" id="SM01321">
    <property type="entry name" value="Y1_Tnp"/>
    <property type="match status" value="1"/>
</dbReference>
<dbReference type="Proteomes" id="UP000199087">
    <property type="component" value="Unassembled WGS sequence"/>
</dbReference>
<evidence type="ECO:0000313" key="2">
    <source>
        <dbReference type="EMBL" id="CRK82179.1"/>
    </source>
</evidence>
<dbReference type="AlphaFoldDB" id="A0A0U1NVY6"/>
<feature type="domain" description="Transposase IS200-like" evidence="1">
    <location>
        <begin position="35"/>
        <end position="148"/>
    </location>
</feature>
<protein>
    <submittedName>
        <fullName evidence="2">Transposase IS200-family protein</fullName>
    </submittedName>
</protein>
<dbReference type="GO" id="GO:0004803">
    <property type="term" value="F:transposase activity"/>
    <property type="evidence" value="ECO:0007669"/>
    <property type="project" value="InterPro"/>
</dbReference>
<keyword evidence="3" id="KW-1185">Reference proteome</keyword>
<dbReference type="SUPFAM" id="SSF143422">
    <property type="entry name" value="Transposase IS200-like"/>
    <property type="match status" value="1"/>
</dbReference>
<dbReference type="Gene3D" id="3.30.70.1290">
    <property type="entry name" value="Transposase IS200-like"/>
    <property type="match status" value="1"/>
</dbReference>
<dbReference type="GO" id="GO:0006313">
    <property type="term" value="P:DNA transposition"/>
    <property type="evidence" value="ECO:0007669"/>
    <property type="project" value="InterPro"/>
</dbReference>
<sequence length="159" mass="18470">MDAVFFIKSSLLDLVVWYNLTMKSYMKYKSNNNVVYSCKYHVVWCPKYRRNVLVEGVDERLKSILFEVANGVKAEIIELEVMPDHVHLLVEVDPQFGINKLVRHLKGVSSRILRKEFPWLKSRIPSLWTNSYFVSTVGGTTLDVVLFQLNTLPSPISYR</sequence>
<gene>
    <name evidence="2" type="ORF">BN000_02100</name>
</gene>
<organism evidence="2 3">
    <name type="scientific">Neobacillus massiliamazoniensis</name>
    <dbReference type="NCBI Taxonomy" id="1499688"/>
    <lineage>
        <taxon>Bacteria</taxon>
        <taxon>Bacillati</taxon>
        <taxon>Bacillota</taxon>
        <taxon>Bacilli</taxon>
        <taxon>Bacillales</taxon>
        <taxon>Bacillaceae</taxon>
        <taxon>Neobacillus</taxon>
    </lineage>
</organism>
<dbReference type="Pfam" id="PF01797">
    <property type="entry name" value="Y1_Tnp"/>
    <property type="match status" value="1"/>
</dbReference>
<dbReference type="InterPro" id="IPR002686">
    <property type="entry name" value="Transposase_17"/>
</dbReference>
<name>A0A0U1NVY6_9BACI</name>
<dbReference type="InterPro" id="IPR036515">
    <property type="entry name" value="Transposase_17_sf"/>
</dbReference>